<comment type="subcellular location">
    <subcellularLocation>
        <location evidence="1">Cytoplasm</location>
    </subcellularLocation>
</comment>
<accession>B7U9L9</accession>
<dbReference type="GO" id="GO:0005737">
    <property type="term" value="C:cytoplasm"/>
    <property type="evidence" value="ECO:0007669"/>
    <property type="project" value="UniProtKB-SubCell"/>
</dbReference>
<evidence type="ECO:0000256" key="1">
    <source>
        <dbReference type="ARBA" id="ARBA00004496"/>
    </source>
</evidence>
<dbReference type="GO" id="GO:0005912">
    <property type="term" value="C:adherens junction"/>
    <property type="evidence" value="ECO:0007669"/>
    <property type="project" value="TreeGrafter"/>
</dbReference>
<dbReference type="EMBL" id="FJ460703">
    <property type="protein sequence ID" value="ACK57531.1"/>
    <property type="molecule type" value="mRNA"/>
</dbReference>
<dbReference type="OrthoDB" id="6342160at2759"/>
<dbReference type="Pfam" id="PF05482">
    <property type="entry name" value="Serendipity_A"/>
    <property type="match status" value="1"/>
</dbReference>
<organism evidence="4">
    <name type="scientific">Ceratitis capitata</name>
    <name type="common">Mediterranean fruit fly</name>
    <name type="synonym">Tephritis capitata</name>
    <dbReference type="NCBI Taxonomy" id="7213"/>
    <lineage>
        <taxon>Eukaryota</taxon>
        <taxon>Metazoa</taxon>
        <taxon>Ecdysozoa</taxon>
        <taxon>Arthropoda</taxon>
        <taxon>Hexapoda</taxon>
        <taxon>Insecta</taxon>
        <taxon>Pterygota</taxon>
        <taxon>Neoptera</taxon>
        <taxon>Endopterygota</taxon>
        <taxon>Diptera</taxon>
        <taxon>Brachycera</taxon>
        <taxon>Muscomorpha</taxon>
        <taxon>Tephritoidea</taxon>
        <taxon>Tephritidae</taxon>
        <taxon>Ceratitis</taxon>
        <taxon>Ceratitis</taxon>
    </lineage>
</organism>
<dbReference type="PANTHER" id="PTHR18914:SF33">
    <property type="entry name" value="RE47911P-RELATED"/>
    <property type="match status" value="1"/>
</dbReference>
<dbReference type="GO" id="GO:0016342">
    <property type="term" value="C:catenin complex"/>
    <property type="evidence" value="ECO:0007669"/>
    <property type="project" value="TreeGrafter"/>
</dbReference>
<reference evidence="4" key="1">
    <citation type="journal article" date="2009" name="BMC Biol.">
        <title>Conditional embryonic lethality to improve the sterile insect technique in Ceratitis capitata (Diptera: Tephritidae).</title>
        <authorList>
            <person name="Schetelig M.F."/>
            <person name="Caceres C."/>
            <person name="Zacharopoulou A."/>
            <person name="Franz G."/>
            <person name="Wimmer E.A."/>
        </authorList>
    </citation>
    <scope>NUCLEOTIDE SEQUENCE</scope>
</reference>
<dbReference type="AlphaFoldDB" id="B7U9L9"/>
<sequence length="660" mass="76249">MTADGSQELKCQLMKCREVISVGYNTESRIEWLNNFCGYFYEFADRLHKYISTEVTGDLSGNEHIDITFLCLAQVCLCTKYLERVIRAEETAGKPIPSSRTHFIDRINLCLDKLVLSTRNLEVTGDEEKALQQSRYPFFDLLEIAMDHIKNYSNYQESLNDEVDKSRELKDAFDSSKEVHQCVRFMISQALALANVALIEDKTAISAFSQKVLQDSTAFQQECQKNFETGRNNESIRSLKALALAGSINKLHKHVDETVLRLIFICFSDLEKFSLDKLRAKIHKKRKDDAELDEFIADFDVNMDRLAQIGLFASNDTNKPKLKTLVRSCMASLEALDSCIIPSLQASKLTAMHSEILEQHFYEEIKKLKTAIFDIVDAAPLIRSYFDLLNSCVAKIEKNFNKSQLDDILQMGEFVLQFFQYPSNKKILQPTQKLIYNRLEHFQKYKLMLKECRAILVCAGQVDHKRIVKRFKILRGIMQRFVDALEYEYKQNEPTKRIEPNLTWDKLAVGENLTIDLNETQFQLESIEPSICSILYRNESDIFKSRKRALSESMYGNNSRCSPTTSQEMRDKEKQNLQRRFSADGPNKQERSRVSLRRKESLRTTMFKRQKSLESRKACNFYLQNSASLQISEILDQISEISSNNSIHSGEDVLNKTRIG</sequence>
<evidence type="ECO:0000256" key="3">
    <source>
        <dbReference type="SAM" id="MobiDB-lite"/>
    </source>
</evidence>
<evidence type="ECO:0000313" key="4">
    <source>
        <dbReference type="EMBL" id="ACK57531.1"/>
    </source>
</evidence>
<feature type="compositionally biased region" description="Polar residues" evidence="3">
    <location>
        <begin position="554"/>
        <end position="567"/>
    </location>
</feature>
<name>B7U9L9_CERCA</name>
<dbReference type="PANTHER" id="PTHR18914">
    <property type="entry name" value="ALPHA CATENIN"/>
    <property type="match status" value="1"/>
</dbReference>
<dbReference type="InterPro" id="IPR008837">
    <property type="entry name" value="Serendipity_A"/>
</dbReference>
<proteinExistence type="evidence at transcript level"/>
<dbReference type="GO" id="GO:0051015">
    <property type="term" value="F:actin filament binding"/>
    <property type="evidence" value="ECO:0007669"/>
    <property type="project" value="TreeGrafter"/>
</dbReference>
<keyword evidence="2" id="KW-0963">Cytoplasm</keyword>
<dbReference type="GO" id="GO:0016477">
    <property type="term" value="P:cell migration"/>
    <property type="evidence" value="ECO:0007669"/>
    <property type="project" value="TreeGrafter"/>
</dbReference>
<dbReference type="RefSeq" id="NP_001266325.1">
    <property type="nucleotide sequence ID" value="NM_001279396.1"/>
</dbReference>
<feature type="compositionally biased region" description="Basic and acidic residues" evidence="3">
    <location>
        <begin position="587"/>
        <end position="599"/>
    </location>
</feature>
<dbReference type="KEGG" id="ccat:101462911"/>
<dbReference type="GeneID" id="101462911"/>
<feature type="region of interest" description="Disordered" evidence="3">
    <location>
        <begin position="554"/>
        <end position="599"/>
    </location>
</feature>
<evidence type="ECO:0000256" key="2">
    <source>
        <dbReference type="ARBA" id="ARBA00022490"/>
    </source>
</evidence>
<dbReference type="GO" id="GO:0098609">
    <property type="term" value="P:cell-cell adhesion"/>
    <property type="evidence" value="ECO:0007669"/>
    <property type="project" value="TreeGrafter"/>
</dbReference>
<dbReference type="GO" id="GO:0007349">
    <property type="term" value="P:cellularization"/>
    <property type="evidence" value="ECO:0007669"/>
    <property type="project" value="InterPro"/>
</dbReference>
<protein>
    <submittedName>
        <fullName evidence="4">Serendipity alpha</fullName>
    </submittedName>
</protein>
<dbReference type="GO" id="GO:0008013">
    <property type="term" value="F:beta-catenin binding"/>
    <property type="evidence" value="ECO:0007669"/>
    <property type="project" value="TreeGrafter"/>
</dbReference>